<dbReference type="SUPFAM" id="SSF53137">
    <property type="entry name" value="Translational machinery components"/>
    <property type="match status" value="1"/>
</dbReference>
<dbReference type="AlphaFoldDB" id="A0A7R9LQD0"/>
<evidence type="ECO:0000256" key="2">
    <source>
        <dbReference type="ARBA" id="ARBA00022980"/>
    </source>
</evidence>
<protein>
    <recommendedName>
        <fullName evidence="6">Ribosomal protein S11</fullName>
    </recommendedName>
</protein>
<name>A0A7R9LQD0_9ACAR</name>
<evidence type="ECO:0000313" key="5">
    <source>
        <dbReference type="Proteomes" id="UP000728032"/>
    </source>
</evidence>
<dbReference type="EMBL" id="CAJPVJ010002185">
    <property type="protein sequence ID" value="CAG2165894.1"/>
    <property type="molecule type" value="Genomic_DNA"/>
</dbReference>
<dbReference type="Gene3D" id="3.30.420.80">
    <property type="entry name" value="Ribosomal protein S11"/>
    <property type="match status" value="1"/>
</dbReference>
<dbReference type="Pfam" id="PF00411">
    <property type="entry name" value="Ribosomal_S11"/>
    <property type="match status" value="1"/>
</dbReference>
<evidence type="ECO:0008006" key="6">
    <source>
        <dbReference type="Google" id="ProtNLM"/>
    </source>
</evidence>
<evidence type="ECO:0000256" key="1">
    <source>
        <dbReference type="ARBA" id="ARBA00006194"/>
    </source>
</evidence>
<dbReference type="GO" id="GO:1990904">
    <property type="term" value="C:ribonucleoprotein complex"/>
    <property type="evidence" value="ECO:0007669"/>
    <property type="project" value="UniProtKB-KW"/>
</dbReference>
<sequence>MATSGVHSSCVRLKEGDRRSLLKGLPKTDEGSHGERLQFGGFERIVDFPTPDTPNTLHDDIPFKELPILHMKTTKNNTVMALVTSGGELVLTRSCGMEGFKNCRKGTNVAAQATGLAMANRITKLGYKTVRLTVKGLGPGRMSSVKGLQLGGIHIVSITDTTPICEVPGQRPPAARSV</sequence>
<dbReference type="PANTHER" id="PTHR11759">
    <property type="entry name" value="40S RIBOSOMAL PROTEIN S14/30S RIBOSOMAL PROTEIN S11"/>
    <property type="match status" value="1"/>
</dbReference>
<keyword evidence="3" id="KW-0687">Ribonucleoprotein</keyword>
<dbReference type="GO" id="GO:0005840">
    <property type="term" value="C:ribosome"/>
    <property type="evidence" value="ECO:0007669"/>
    <property type="project" value="UniProtKB-KW"/>
</dbReference>
<gene>
    <name evidence="4" type="ORF">ONB1V03_LOCUS5429</name>
</gene>
<comment type="similarity">
    <text evidence="1">Belongs to the universal ribosomal protein uS11 family.</text>
</comment>
<accession>A0A7R9LQD0</accession>
<dbReference type="OrthoDB" id="1654884at2759"/>
<proteinExistence type="inferred from homology"/>
<reference evidence="4" key="1">
    <citation type="submission" date="2020-11" db="EMBL/GenBank/DDBJ databases">
        <authorList>
            <person name="Tran Van P."/>
        </authorList>
    </citation>
    <scope>NUCLEOTIDE SEQUENCE</scope>
</reference>
<keyword evidence="5" id="KW-1185">Reference proteome</keyword>
<evidence type="ECO:0000256" key="3">
    <source>
        <dbReference type="ARBA" id="ARBA00023274"/>
    </source>
</evidence>
<dbReference type="InterPro" id="IPR001971">
    <property type="entry name" value="Ribosomal_uS11"/>
</dbReference>
<dbReference type="Proteomes" id="UP000728032">
    <property type="component" value="Unassembled WGS sequence"/>
</dbReference>
<dbReference type="HAMAP" id="MF_01310">
    <property type="entry name" value="Ribosomal_uS11"/>
    <property type="match status" value="1"/>
</dbReference>
<dbReference type="EMBL" id="OC917010">
    <property type="protein sequence ID" value="CAD7645859.1"/>
    <property type="molecule type" value="Genomic_DNA"/>
</dbReference>
<keyword evidence="2" id="KW-0689">Ribosomal protein</keyword>
<dbReference type="GO" id="GO:0006412">
    <property type="term" value="P:translation"/>
    <property type="evidence" value="ECO:0007669"/>
    <property type="project" value="InterPro"/>
</dbReference>
<organism evidence="4">
    <name type="scientific">Oppiella nova</name>
    <dbReference type="NCBI Taxonomy" id="334625"/>
    <lineage>
        <taxon>Eukaryota</taxon>
        <taxon>Metazoa</taxon>
        <taxon>Ecdysozoa</taxon>
        <taxon>Arthropoda</taxon>
        <taxon>Chelicerata</taxon>
        <taxon>Arachnida</taxon>
        <taxon>Acari</taxon>
        <taxon>Acariformes</taxon>
        <taxon>Sarcoptiformes</taxon>
        <taxon>Oribatida</taxon>
        <taxon>Brachypylina</taxon>
        <taxon>Oppioidea</taxon>
        <taxon>Oppiidae</taxon>
        <taxon>Oppiella</taxon>
    </lineage>
</organism>
<evidence type="ECO:0000313" key="4">
    <source>
        <dbReference type="EMBL" id="CAD7645859.1"/>
    </source>
</evidence>
<dbReference type="InterPro" id="IPR036967">
    <property type="entry name" value="Ribosomal_uS11_sf"/>
</dbReference>
<dbReference type="GO" id="GO:0003735">
    <property type="term" value="F:structural constituent of ribosome"/>
    <property type="evidence" value="ECO:0007669"/>
    <property type="project" value="InterPro"/>
</dbReference>